<dbReference type="GO" id="GO:0046872">
    <property type="term" value="F:metal ion binding"/>
    <property type="evidence" value="ECO:0007669"/>
    <property type="project" value="UniProtKB-KW"/>
</dbReference>
<dbReference type="NCBIfam" id="TIGR01509">
    <property type="entry name" value="HAD-SF-IA-v3"/>
    <property type="match status" value="1"/>
</dbReference>
<dbReference type="InterPro" id="IPR006439">
    <property type="entry name" value="HAD-SF_hydro_IA"/>
</dbReference>
<dbReference type="InterPro" id="IPR036412">
    <property type="entry name" value="HAD-like_sf"/>
</dbReference>
<evidence type="ECO:0000313" key="7">
    <source>
        <dbReference type="Proteomes" id="UP000286701"/>
    </source>
</evidence>
<comment type="caution">
    <text evidence="6">The sequence shown here is derived from an EMBL/GenBank/DDBJ whole genome shotgun (WGS) entry which is preliminary data.</text>
</comment>
<dbReference type="SUPFAM" id="SSF56784">
    <property type="entry name" value="HAD-like"/>
    <property type="match status" value="1"/>
</dbReference>
<proteinExistence type="inferred from homology"/>
<dbReference type="Proteomes" id="UP000286701">
    <property type="component" value="Unassembled WGS sequence"/>
</dbReference>
<evidence type="ECO:0000256" key="5">
    <source>
        <dbReference type="ARBA" id="ARBA00023277"/>
    </source>
</evidence>
<dbReference type="AlphaFoldDB" id="A0A3S3UPW5"/>
<dbReference type="PANTHER" id="PTHR46193:SF18">
    <property type="entry name" value="HEXITOL PHOSPHATASE B"/>
    <property type="match status" value="1"/>
</dbReference>
<dbReference type="Gene3D" id="1.10.150.240">
    <property type="entry name" value="Putative phosphatase, domain 2"/>
    <property type="match status" value="1"/>
</dbReference>
<dbReference type="OrthoDB" id="9797743at2"/>
<gene>
    <name evidence="6" type="ORF">EPL05_20045</name>
</gene>
<keyword evidence="7" id="KW-1185">Reference proteome</keyword>
<dbReference type="SFLD" id="SFLDG01135">
    <property type="entry name" value="C1.5.6:_HAD__Beta-PGM__Phospha"/>
    <property type="match status" value="1"/>
</dbReference>
<dbReference type="InterPro" id="IPR023214">
    <property type="entry name" value="HAD_sf"/>
</dbReference>
<dbReference type="Gene3D" id="3.40.50.1000">
    <property type="entry name" value="HAD superfamily/HAD-like"/>
    <property type="match status" value="1"/>
</dbReference>
<evidence type="ECO:0000313" key="6">
    <source>
        <dbReference type="EMBL" id="RWY47887.1"/>
    </source>
</evidence>
<evidence type="ECO:0000256" key="3">
    <source>
        <dbReference type="ARBA" id="ARBA00022723"/>
    </source>
</evidence>
<dbReference type="GO" id="GO:0003824">
    <property type="term" value="F:catalytic activity"/>
    <property type="evidence" value="ECO:0007669"/>
    <property type="project" value="UniProtKB-ARBA"/>
</dbReference>
<dbReference type="SFLD" id="SFLDG01129">
    <property type="entry name" value="C1.5:_HAD__Beta-PGM__Phosphata"/>
    <property type="match status" value="1"/>
</dbReference>
<dbReference type="InterPro" id="IPR051600">
    <property type="entry name" value="Beta-PGM-like"/>
</dbReference>
<comment type="cofactor">
    <cofactor evidence="1">
        <name>Mg(2+)</name>
        <dbReference type="ChEBI" id="CHEBI:18420"/>
    </cofactor>
</comment>
<dbReference type="SFLD" id="SFLDS00003">
    <property type="entry name" value="Haloacid_Dehalogenase"/>
    <property type="match status" value="1"/>
</dbReference>
<name>A0A3S3UPW5_9SPHI</name>
<dbReference type="EMBL" id="SBIW01000012">
    <property type="protein sequence ID" value="RWY47887.1"/>
    <property type="molecule type" value="Genomic_DNA"/>
</dbReference>
<keyword evidence="3" id="KW-0479">Metal-binding</keyword>
<evidence type="ECO:0000256" key="4">
    <source>
        <dbReference type="ARBA" id="ARBA00022842"/>
    </source>
</evidence>
<organism evidence="6 7">
    <name type="scientific">Mucilaginibacter gilvus</name>
    <dbReference type="NCBI Taxonomy" id="2305909"/>
    <lineage>
        <taxon>Bacteria</taxon>
        <taxon>Pseudomonadati</taxon>
        <taxon>Bacteroidota</taxon>
        <taxon>Sphingobacteriia</taxon>
        <taxon>Sphingobacteriales</taxon>
        <taxon>Sphingobacteriaceae</taxon>
        <taxon>Mucilaginibacter</taxon>
    </lineage>
</organism>
<dbReference type="PANTHER" id="PTHR46193">
    <property type="entry name" value="6-PHOSPHOGLUCONATE PHOSPHATASE"/>
    <property type="match status" value="1"/>
</dbReference>
<accession>A0A3S3UPW5</accession>
<dbReference type="PRINTS" id="PR00413">
    <property type="entry name" value="HADHALOGNASE"/>
</dbReference>
<dbReference type="InterPro" id="IPR041492">
    <property type="entry name" value="HAD_2"/>
</dbReference>
<evidence type="ECO:0000256" key="1">
    <source>
        <dbReference type="ARBA" id="ARBA00001946"/>
    </source>
</evidence>
<dbReference type="RefSeq" id="WP_128535781.1">
    <property type="nucleotide sequence ID" value="NZ_SBIW01000012.1"/>
</dbReference>
<dbReference type="Pfam" id="PF13419">
    <property type="entry name" value="HAD_2"/>
    <property type="match status" value="1"/>
</dbReference>
<keyword evidence="5" id="KW-0119">Carbohydrate metabolism</keyword>
<reference evidence="6 7" key="1">
    <citation type="submission" date="2019-01" db="EMBL/GenBank/DDBJ databases">
        <title>Mucilaginibacter antarcticum sp. nov., isolated from antarctic soil.</title>
        <authorList>
            <person name="Yan Y.-Q."/>
            <person name="Du Z.-J."/>
        </authorList>
    </citation>
    <scope>NUCLEOTIDE SEQUENCE [LARGE SCALE GENOMIC DNA]</scope>
    <source>
        <strain evidence="6 7">F01003</strain>
    </source>
</reference>
<evidence type="ECO:0000256" key="2">
    <source>
        <dbReference type="ARBA" id="ARBA00006171"/>
    </source>
</evidence>
<sequence>MSDKQDPNYNGKVLSSGEILDEAPKASFAAIFDMDGTLIDNTPFHYKAWQLLFKKYNMPELSRETYKGEISGVPIANTVRRYFADADENLIKTIAHEKQAFYQQEFLPYLKPINGLENFLAELKDGGVKMAVATSSDMADVDFIFDTIPIRQYFDAIITGDMVNEPKPSPQIFLKAAEQLNARPENCLVFEDSTAGLKAGKDAGMKVVGITTAHPTETVAKAARLVINDYAGMSLQKLAALFDE</sequence>
<comment type="similarity">
    <text evidence="2">Belongs to the HAD-like hydrolase superfamily. CbbY/CbbZ/Gph/YieH family.</text>
</comment>
<keyword evidence="4" id="KW-0460">Magnesium</keyword>
<dbReference type="InterPro" id="IPR023198">
    <property type="entry name" value="PGP-like_dom2"/>
</dbReference>
<protein>
    <submittedName>
        <fullName evidence="6">HAD family phosphatase</fullName>
    </submittedName>
</protein>